<dbReference type="SMART" id="SM00584">
    <property type="entry name" value="TLDc"/>
    <property type="match status" value="1"/>
</dbReference>
<dbReference type="HOGENOM" id="CLU_036763_1_0_1"/>
<keyword evidence="13" id="KW-1185">Reference proteome</keyword>
<dbReference type="eggNOG" id="KOG2557">
    <property type="taxonomic scope" value="Eukaryota"/>
</dbReference>
<dbReference type="GO" id="GO:0005764">
    <property type="term" value="C:lysosome"/>
    <property type="evidence" value="ECO:0007669"/>
    <property type="project" value="UniProtKB-SubCell"/>
</dbReference>
<dbReference type="AlphaFoldDB" id="T1J516"/>
<dbReference type="OMA" id="NKGPCIV"/>
<evidence type="ECO:0000256" key="1">
    <source>
        <dbReference type="ARBA" id="ARBA00004370"/>
    </source>
</evidence>
<keyword evidence="4" id="KW-0963">Cytoplasm</keyword>
<name>T1J516_STRMM</name>
<evidence type="ECO:0000256" key="10">
    <source>
        <dbReference type="SAM" id="MobiDB-lite"/>
    </source>
</evidence>
<dbReference type="GO" id="GO:0016020">
    <property type="term" value="C:membrane"/>
    <property type="evidence" value="ECO:0007669"/>
    <property type="project" value="UniProtKB-SubCell"/>
</dbReference>
<dbReference type="GO" id="GO:0005634">
    <property type="term" value="C:nucleus"/>
    <property type="evidence" value="ECO:0007669"/>
    <property type="project" value="TreeGrafter"/>
</dbReference>
<feature type="compositionally biased region" description="Basic and acidic residues" evidence="10">
    <location>
        <begin position="431"/>
        <end position="442"/>
    </location>
</feature>
<dbReference type="PANTHER" id="PTHR23354">
    <property type="entry name" value="NUCLEOLAR PROTEIN 7/ESTROGEN RECEPTOR COACTIVATOR-RELATED"/>
    <property type="match status" value="1"/>
</dbReference>
<evidence type="ECO:0000256" key="4">
    <source>
        <dbReference type="ARBA" id="ARBA00022490"/>
    </source>
</evidence>
<accession>T1J516</accession>
<comment type="subcellular location">
    <subcellularLocation>
        <location evidence="3">Cytoplasm</location>
    </subcellularLocation>
    <subcellularLocation>
        <location evidence="2">Lysosome</location>
    </subcellularLocation>
    <subcellularLocation>
        <location evidence="1">Membrane</location>
    </subcellularLocation>
</comment>
<keyword evidence="6" id="KW-0458">Lysosome</keyword>
<dbReference type="EnsemblMetazoa" id="SMAR008713-RA">
    <property type="protein sequence ID" value="SMAR008713-PA"/>
    <property type="gene ID" value="SMAR008713"/>
</dbReference>
<evidence type="ECO:0000313" key="13">
    <source>
        <dbReference type="Proteomes" id="UP000014500"/>
    </source>
</evidence>
<dbReference type="PANTHER" id="PTHR23354:SF131">
    <property type="entry name" value="MTOR-ASSOCIATED PROTEIN MEAK7"/>
    <property type="match status" value="1"/>
</dbReference>
<sequence>MGGKGSKSNSSTQSLQLSSSEQEILKRTFAEINENRPFRLEHWQKYLGTNLPVNFVRGFYHLLCGQAEMKADLPVGYPAFMATMVRILKQPPTELPEVFVVLASGGKRTVNSTKVYTLVGTLINSYTTSIANTSEYRSWNGKLEYIFDEALVCYIINDLVNPGAKKNEVISNPIPDINFDEVDISGWLAKTPLMTYLWSAIFYHHFPIADVDSGFPICANEEPIKSTMFNASLVFILNQCLPYEAKREWFQLYNSSTDGESFSVMLNKILDKGPTLILIKEKTGHIFGGFASQSWQINPSFRGTSESFLFSVKPKFNLYDATGYNNHFMYLNQNQQTLPNGLGFGGQLDYFGVWLNADFGTGKCSPTCITFNCPQLSAAQEFEISAVEVWRVGSEPKDEAEGMRDDGSILDGNPEAAHLLEMMGHKQVSKGLRDKNEKNRAK</sequence>
<feature type="region of interest" description="Disordered" evidence="10">
    <location>
        <begin position="423"/>
        <end position="442"/>
    </location>
</feature>
<evidence type="ECO:0000256" key="8">
    <source>
        <dbReference type="ARBA" id="ARBA00041780"/>
    </source>
</evidence>
<dbReference type="GO" id="GO:0006979">
    <property type="term" value="P:response to oxidative stress"/>
    <property type="evidence" value="ECO:0007669"/>
    <property type="project" value="TreeGrafter"/>
</dbReference>
<organism evidence="12 13">
    <name type="scientific">Strigamia maritima</name>
    <name type="common">European centipede</name>
    <name type="synonym">Geophilus maritimus</name>
    <dbReference type="NCBI Taxonomy" id="126957"/>
    <lineage>
        <taxon>Eukaryota</taxon>
        <taxon>Metazoa</taxon>
        <taxon>Ecdysozoa</taxon>
        <taxon>Arthropoda</taxon>
        <taxon>Myriapoda</taxon>
        <taxon>Chilopoda</taxon>
        <taxon>Pleurostigmophora</taxon>
        <taxon>Geophilomorpha</taxon>
        <taxon>Linotaeniidae</taxon>
        <taxon>Strigamia</taxon>
    </lineage>
</organism>
<evidence type="ECO:0000256" key="6">
    <source>
        <dbReference type="ARBA" id="ARBA00023228"/>
    </source>
</evidence>
<feature type="domain" description="TLDc" evidence="11">
    <location>
        <begin position="227"/>
        <end position="393"/>
    </location>
</feature>
<dbReference type="Proteomes" id="UP000014500">
    <property type="component" value="Unassembled WGS sequence"/>
</dbReference>
<protein>
    <recommendedName>
        <fullName evidence="7">MTOR-associated protein MEAK7</fullName>
    </recommendedName>
    <alternativeName>
        <fullName evidence="9">TBC/LysM-associated domain-containing protein 1</fullName>
    </alternativeName>
    <alternativeName>
        <fullName evidence="8">TLD domain-containing protein 1</fullName>
    </alternativeName>
</protein>
<evidence type="ECO:0000256" key="7">
    <source>
        <dbReference type="ARBA" id="ARBA00039594"/>
    </source>
</evidence>
<dbReference type="InterPro" id="IPR006571">
    <property type="entry name" value="TLDc_dom"/>
</dbReference>
<reference evidence="13" key="1">
    <citation type="submission" date="2011-05" db="EMBL/GenBank/DDBJ databases">
        <authorList>
            <person name="Richards S.R."/>
            <person name="Qu J."/>
            <person name="Jiang H."/>
            <person name="Jhangiani S.N."/>
            <person name="Agravi P."/>
            <person name="Goodspeed R."/>
            <person name="Gross S."/>
            <person name="Mandapat C."/>
            <person name="Jackson L."/>
            <person name="Mathew T."/>
            <person name="Pu L."/>
            <person name="Thornton R."/>
            <person name="Saada N."/>
            <person name="Wilczek-Boney K.B."/>
            <person name="Lee S."/>
            <person name="Kovar C."/>
            <person name="Wu Y."/>
            <person name="Scherer S.E."/>
            <person name="Worley K.C."/>
            <person name="Muzny D.M."/>
            <person name="Gibbs R."/>
        </authorList>
    </citation>
    <scope>NUCLEOTIDE SEQUENCE</scope>
    <source>
        <strain evidence="13">Brora</strain>
    </source>
</reference>
<evidence type="ECO:0000256" key="5">
    <source>
        <dbReference type="ARBA" id="ARBA00023136"/>
    </source>
</evidence>
<evidence type="ECO:0000256" key="2">
    <source>
        <dbReference type="ARBA" id="ARBA00004371"/>
    </source>
</evidence>
<proteinExistence type="predicted"/>
<evidence type="ECO:0000256" key="9">
    <source>
        <dbReference type="ARBA" id="ARBA00042134"/>
    </source>
</evidence>
<evidence type="ECO:0000259" key="11">
    <source>
        <dbReference type="PROSITE" id="PS51886"/>
    </source>
</evidence>
<keyword evidence="5" id="KW-0472">Membrane</keyword>
<evidence type="ECO:0000313" key="12">
    <source>
        <dbReference type="EnsemblMetazoa" id="SMAR008713-PA"/>
    </source>
</evidence>
<dbReference type="Pfam" id="PF07534">
    <property type="entry name" value="TLD"/>
    <property type="match status" value="1"/>
</dbReference>
<reference evidence="12" key="2">
    <citation type="submission" date="2015-02" db="UniProtKB">
        <authorList>
            <consortium name="EnsemblMetazoa"/>
        </authorList>
    </citation>
    <scope>IDENTIFICATION</scope>
</reference>
<dbReference type="STRING" id="126957.T1J516"/>
<dbReference type="EMBL" id="JH431850">
    <property type="status" value="NOT_ANNOTATED_CDS"/>
    <property type="molecule type" value="Genomic_DNA"/>
</dbReference>
<dbReference type="PROSITE" id="PS51886">
    <property type="entry name" value="TLDC"/>
    <property type="match status" value="1"/>
</dbReference>
<evidence type="ECO:0000256" key="3">
    <source>
        <dbReference type="ARBA" id="ARBA00004496"/>
    </source>
</evidence>
<dbReference type="PhylomeDB" id="T1J516"/>